<proteinExistence type="predicted"/>
<dbReference type="AlphaFoldDB" id="A0A2S0VQC1"/>
<evidence type="ECO:0000313" key="3">
    <source>
        <dbReference type="Proteomes" id="UP000244441"/>
    </source>
</evidence>
<evidence type="ECO:0000313" key="2">
    <source>
        <dbReference type="EMBL" id="AWB66404.1"/>
    </source>
</evidence>
<feature type="chain" id="PRO_5015726346" description="Phosphate ABC transporter substrate-binding protein" evidence="1">
    <location>
        <begin position="18"/>
        <end position="146"/>
    </location>
</feature>
<keyword evidence="3" id="KW-1185">Reference proteome</keyword>
<reference evidence="2 3" key="1">
    <citation type="submission" date="2018-01" db="EMBL/GenBank/DDBJ databases">
        <title>Genome sequence of a Cantenovulum-like bacteria.</title>
        <authorList>
            <person name="Tan W.R."/>
            <person name="Lau N.-S."/>
            <person name="Go F."/>
            <person name="Amirul A.-A.A."/>
        </authorList>
    </citation>
    <scope>NUCLEOTIDE SEQUENCE [LARGE SCALE GENOMIC DNA]</scope>
    <source>
        <strain evidence="2 3">CCB-QB4</strain>
    </source>
</reference>
<sequence length="146" mass="16282">MTKWLFIIALLTTSASASLVSASSSSPIVIVVGQDNPTPELSRMQVIDMYMGKYVAFPNGEIAIPIDINDDSLLRSDFYQALVGMSLARVNSYWSRIKFTGRAKPPIEKSNEQAIIDYIANTPNAIGYIRKENLTNNLKVIYQFNE</sequence>
<dbReference type="EMBL" id="CP026604">
    <property type="protein sequence ID" value="AWB66404.1"/>
    <property type="molecule type" value="Genomic_DNA"/>
</dbReference>
<evidence type="ECO:0000256" key="1">
    <source>
        <dbReference type="SAM" id="SignalP"/>
    </source>
</evidence>
<dbReference type="KEGG" id="cate:C2869_08165"/>
<dbReference type="Gene3D" id="3.40.190.10">
    <property type="entry name" value="Periplasmic binding protein-like II"/>
    <property type="match status" value="1"/>
</dbReference>
<organism evidence="2 3">
    <name type="scientific">Saccharobesus litoralis</name>
    <dbReference type="NCBI Taxonomy" id="2172099"/>
    <lineage>
        <taxon>Bacteria</taxon>
        <taxon>Pseudomonadati</taxon>
        <taxon>Pseudomonadota</taxon>
        <taxon>Gammaproteobacteria</taxon>
        <taxon>Alteromonadales</taxon>
        <taxon>Alteromonadaceae</taxon>
        <taxon>Saccharobesus</taxon>
    </lineage>
</organism>
<accession>A0A2S0VQC1</accession>
<gene>
    <name evidence="2" type="ORF">C2869_08165</name>
</gene>
<protein>
    <recommendedName>
        <fullName evidence="4">Phosphate ABC transporter substrate-binding protein</fullName>
    </recommendedName>
</protein>
<name>A0A2S0VQC1_9ALTE</name>
<dbReference type="Proteomes" id="UP000244441">
    <property type="component" value="Chromosome"/>
</dbReference>
<evidence type="ECO:0008006" key="4">
    <source>
        <dbReference type="Google" id="ProtNLM"/>
    </source>
</evidence>
<dbReference type="RefSeq" id="WP_108602467.1">
    <property type="nucleotide sequence ID" value="NZ_CP026604.1"/>
</dbReference>
<keyword evidence="1" id="KW-0732">Signal</keyword>
<dbReference type="SUPFAM" id="SSF53850">
    <property type="entry name" value="Periplasmic binding protein-like II"/>
    <property type="match status" value="1"/>
</dbReference>
<dbReference type="OrthoDB" id="5368544at2"/>
<feature type="signal peptide" evidence="1">
    <location>
        <begin position="1"/>
        <end position="17"/>
    </location>
</feature>